<evidence type="ECO:0000313" key="3">
    <source>
        <dbReference type="Proteomes" id="UP000659496"/>
    </source>
</evidence>
<name>A0ABR8PLU5_9BACL</name>
<dbReference type="PANTHER" id="PTHR30231">
    <property type="entry name" value="DNA POLYMERASE III SUBUNIT EPSILON"/>
    <property type="match status" value="1"/>
</dbReference>
<dbReference type="Pfam" id="PF00929">
    <property type="entry name" value="RNase_T"/>
    <property type="match status" value="1"/>
</dbReference>
<dbReference type="EMBL" id="JACSQY010000010">
    <property type="protein sequence ID" value="MBD7909141.1"/>
    <property type="molecule type" value="Genomic_DNA"/>
</dbReference>
<feature type="domain" description="Exonuclease" evidence="1">
    <location>
        <begin position="41"/>
        <end position="207"/>
    </location>
</feature>
<keyword evidence="2" id="KW-0269">Exonuclease</keyword>
<dbReference type="PANTHER" id="PTHR30231:SF41">
    <property type="entry name" value="DNA POLYMERASE III SUBUNIT EPSILON"/>
    <property type="match status" value="1"/>
</dbReference>
<protein>
    <submittedName>
        <fullName evidence="2">3'-5' exonuclease</fullName>
    </submittedName>
</protein>
<dbReference type="SUPFAM" id="SSF53098">
    <property type="entry name" value="Ribonuclease H-like"/>
    <property type="match status" value="1"/>
</dbReference>
<dbReference type="InterPro" id="IPR012337">
    <property type="entry name" value="RNaseH-like_sf"/>
</dbReference>
<dbReference type="SMART" id="SM00479">
    <property type="entry name" value="EXOIII"/>
    <property type="match status" value="1"/>
</dbReference>
<dbReference type="Gene3D" id="3.30.420.10">
    <property type="entry name" value="Ribonuclease H-like superfamily/Ribonuclease H"/>
    <property type="match status" value="1"/>
</dbReference>
<keyword evidence="2" id="KW-0378">Hydrolase</keyword>
<dbReference type="RefSeq" id="WP_191691045.1">
    <property type="nucleotide sequence ID" value="NZ_JACSQY010000010.1"/>
</dbReference>
<accession>A0ABR8PLU5</accession>
<keyword evidence="3" id="KW-1185">Reference proteome</keyword>
<evidence type="ECO:0000313" key="2">
    <source>
        <dbReference type="EMBL" id="MBD7909141.1"/>
    </source>
</evidence>
<organism evidence="2 3">
    <name type="scientific">Sporosarcina gallistercoris</name>
    <dbReference type="NCBI Taxonomy" id="2762245"/>
    <lineage>
        <taxon>Bacteria</taxon>
        <taxon>Bacillati</taxon>
        <taxon>Bacillota</taxon>
        <taxon>Bacilli</taxon>
        <taxon>Bacillales</taxon>
        <taxon>Caryophanaceae</taxon>
        <taxon>Sporosarcina</taxon>
    </lineage>
</organism>
<dbReference type="InterPro" id="IPR013520">
    <property type="entry name" value="Ribonucl_H"/>
</dbReference>
<comment type="caution">
    <text evidence="2">The sequence shown here is derived from an EMBL/GenBank/DDBJ whole genome shotgun (WGS) entry which is preliminary data.</text>
</comment>
<gene>
    <name evidence="2" type="ORF">H9659_12470</name>
</gene>
<evidence type="ECO:0000259" key="1">
    <source>
        <dbReference type="SMART" id="SM00479"/>
    </source>
</evidence>
<dbReference type="Proteomes" id="UP000659496">
    <property type="component" value="Unassembled WGS sequence"/>
</dbReference>
<dbReference type="InterPro" id="IPR036397">
    <property type="entry name" value="RNaseH_sf"/>
</dbReference>
<sequence length="211" mass="24351">MKKQREKIHELLNQVPKQKNMRVRKQTRNSNYITTEDCHKDYIVLDFETTGMRAGADKIINVIAMRYKNHQEQDVFESLVNPQRHVPIEVIQKTGLTDEIIGSAPIMEEVIQPLISYIGELPIVIHDSSFEMGFLESFHDFSTFKLPKYTVVDTTKLARKVASQLEDTEKIKKLAFLLGTKQESMSGLTDCRATADIYKYCCELNEEMNET</sequence>
<dbReference type="CDD" id="cd06127">
    <property type="entry name" value="DEDDh"/>
    <property type="match status" value="1"/>
</dbReference>
<dbReference type="GO" id="GO:0004527">
    <property type="term" value="F:exonuclease activity"/>
    <property type="evidence" value="ECO:0007669"/>
    <property type="project" value="UniProtKB-KW"/>
</dbReference>
<keyword evidence="2" id="KW-0540">Nuclease</keyword>
<reference evidence="2 3" key="1">
    <citation type="submission" date="2020-08" db="EMBL/GenBank/DDBJ databases">
        <title>A Genomic Blueprint of the Chicken Gut Microbiome.</title>
        <authorList>
            <person name="Gilroy R."/>
            <person name="Ravi A."/>
            <person name="Getino M."/>
            <person name="Pursley I."/>
            <person name="Horton D.L."/>
            <person name="Alikhan N.-F."/>
            <person name="Baker D."/>
            <person name="Gharbi K."/>
            <person name="Hall N."/>
            <person name="Watson M."/>
            <person name="Adriaenssens E.M."/>
            <person name="Foster-Nyarko E."/>
            <person name="Jarju S."/>
            <person name="Secka A."/>
            <person name="Antonio M."/>
            <person name="Oren A."/>
            <person name="Chaudhuri R."/>
            <person name="La Ragione R.M."/>
            <person name="Hildebrand F."/>
            <person name="Pallen M.J."/>
        </authorList>
    </citation>
    <scope>NUCLEOTIDE SEQUENCE [LARGE SCALE GENOMIC DNA]</scope>
    <source>
        <strain evidence="2 3">Sa3CUA8</strain>
    </source>
</reference>
<proteinExistence type="predicted"/>